<dbReference type="Pfam" id="PF04616">
    <property type="entry name" value="Glyco_hydro_43"/>
    <property type="match status" value="1"/>
</dbReference>
<protein>
    <submittedName>
        <fullName evidence="10">Glycosyl hydrolase, family 43</fullName>
        <ecNumber evidence="10">3.2.1.99</ecNumber>
    </submittedName>
</protein>
<dbReference type="AlphaFoldDB" id="D1PUA9"/>
<gene>
    <name evidence="10" type="ORF">HMPREF0645_0544</name>
</gene>
<dbReference type="Gene3D" id="2.115.10.20">
    <property type="entry name" value="Glycosyl hydrolase domain, family 43"/>
    <property type="match status" value="1"/>
</dbReference>
<dbReference type="GO" id="GO:0046558">
    <property type="term" value="F:arabinan endo-1,5-alpha-L-arabinosidase activity"/>
    <property type="evidence" value="ECO:0007669"/>
    <property type="project" value="UniProtKB-EC"/>
</dbReference>
<comment type="caution">
    <text evidence="10">The sequence shown here is derived from an EMBL/GenBank/DDBJ whole genome shotgun (WGS) entry which is preliminary data.</text>
</comment>
<dbReference type="InterPro" id="IPR050727">
    <property type="entry name" value="GH43_arabinanases"/>
</dbReference>
<dbReference type="SUPFAM" id="SSF75005">
    <property type="entry name" value="Arabinanase/levansucrase/invertase"/>
    <property type="match status" value="1"/>
</dbReference>
<feature type="binding site" evidence="7">
    <location>
        <begin position="155"/>
        <end position="158"/>
    </location>
    <ligand>
        <name>substrate</name>
    </ligand>
</feature>
<dbReference type="Proteomes" id="UP000003160">
    <property type="component" value="Unassembled WGS sequence"/>
</dbReference>
<dbReference type="HOGENOM" id="CLU_009397_5_1_10"/>
<dbReference type="EC" id="3.2.1.99" evidence="10"/>
<dbReference type="PIRSF" id="PIRSF026534">
    <property type="entry name" value="Endo_alpha-L-arabinosidase"/>
    <property type="match status" value="1"/>
</dbReference>
<evidence type="ECO:0000313" key="11">
    <source>
        <dbReference type="Proteomes" id="UP000003160"/>
    </source>
</evidence>
<evidence type="ECO:0000256" key="4">
    <source>
        <dbReference type="ARBA" id="ARBA00023295"/>
    </source>
</evidence>
<keyword evidence="11" id="KW-1185">Reference proteome</keyword>
<dbReference type="InterPro" id="IPR006710">
    <property type="entry name" value="Glyco_hydro_43"/>
</dbReference>
<sequence>MKRLTALLVVIQMTIVISHAQTFQRTPCPIVFDTDTPFVHDPVMAFENGTYYAFYTGQNIGYMTSKNRKTWTVHRDGVLRNIPEWTHDSVPGFKRHIWAPDIIQWNGRWWLAYSCSIFGKNTSAIGLLSATSLEKGDWKDEGCLVSSQGKRDNWNAIDPNFIEDEQGNLWLTWGSFWEGIQLAPLAMKRTEGGGQSLRLSDYPRTIARRYYKNTPQGLVNPTSKYAGSNAIEAPFMMKHGGYYYLFVSWDYCCRGMESNYRVVVGRSKTVSGPYIDKEGVPMYAGGGLPVIEGDKIDFEAIGHNAAYSFPDGDIFISHGYSVKHNGQSILVQRNIKWIDGWPVLE</sequence>
<comment type="similarity">
    <text evidence="2 5">Belongs to the glycosyl hydrolase 43 family.</text>
</comment>
<feature type="active site" description="Proton donor" evidence="6">
    <location>
        <position position="232"/>
    </location>
</feature>
<dbReference type="RefSeq" id="WP_007174892.1">
    <property type="nucleotide sequence ID" value="NZ_GG704782.1"/>
</dbReference>
<dbReference type="InterPro" id="IPR023296">
    <property type="entry name" value="Glyco_hydro_beta-prop_sf"/>
</dbReference>
<feature type="binding site" evidence="7">
    <location>
        <begin position="175"/>
        <end position="177"/>
    </location>
    <ligand>
        <name>substrate</name>
    </ligand>
</feature>
<dbReference type="PANTHER" id="PTHR43301:SF3">
    <property type="entry name" value="ARABINAN ENDO-1,5-ALPHA-L-ARABINOSIDASE A-RELATED"/>
    <property type="match status" value="1"/>
</dbReference>
<feature type="site" description="Important for substrate recognition" evidence="8">
    <location>
        <position position="303"/>
    </location>
</feature>
<feature type="active site" description="Proton acceptor" evidence="6">
    <location>
        <position position="41"/>
    </location>
</feature>
<evidence type="ECO:0000256" key="9">
    <source>
        <dbReference type="SAM" id="SignalP"/>
    </source>
</evidence>
<evidence type="ECO:0000256" key="1">
    <source>
        <dbReference type="ARBA" id="ARBA00004834"/>
    </source>
</evidence>
<feature type="site" description="Important for catalytic activity, responsible for pKa modulation of the active site Glu and correct orientation of both the proton donor and substrate" evidence="8">
    <location>
        <position position="158"/>
    </location>
</feature>
<dbReference type="InterPro" id="IPR016840">
    <property type="entry name" value="Glyco_hydro_43_endo_a_Ara-ase"/>
</dbReference>
<name>D1PUA9_9BACT</name>
<dbReference type="EMBL" id="ACKS01000025">
    <property type="protein sequence ID" value="EFA45021.1"/>
    <property type="molecule type" value="Genomic_DNA"/>
</dbReference>
<feature type="chain" id="PRO_5003025187" evidence="9">
    <location>
        <begin position="21"/>
        <end position="345"/>
    </location>
</feature>
<evidence type="ECO:0000256" key="6">
    <source>
        <dbReference type="PIRSR" id="PIRSR026534-1"/>
    </source>
</evidence>
<dbReference type="OrthoDB" id="9801455at2"/>
<evidence type="ECO:0000256" key="7">
    <source>
        <dbReference type="PIRSR" id="PIRSR026534-2"/>
    </source>
</evidence>
<evidence type="ECO:0000256" key="5">
    <source>
        <dbReference type="PIRNR" id="PIRNR026534"/>
    </source>
</evidence>
<dbReference type="GO" id="GO:0031222">
    <property type="term" value="P:arabinan catabolic process"/>
    <property type="evidence" value="ECO:0007669"/>
    <property type="project" value="UniProtKB-UniPathway"/>
</dbReference>
<evidence type="ECO:0000256" key="2">
    <source>
        <dbReference type="ARBA" id="ARBA00009865"/>
    </source>
</evidence>
<proteinExistence type="inferred from homology"/>
<dbReference type="UniPathway" id="UPA00667"/>
<keyword evidence="4 5" id="KW-0326">Glycosidase</keyword>
<dbReference type="PANTHER" id="PTHR43301">
    <property type="entry name" value="ARABINAN ENDO-1,5-ALPHA-L-ARABINOSIDASE"/>
    <property type="match status" value="1"/>
</dbReference>
<feature type="signal peptide" evidence="9">
    <location>
        <begin position="1"/>
        <end position="20"/>
    </location>
</feature>
<accession>D1PUA9</accession>
<keyword evidence="9" id="KW-0732">Signal</keyword>
<feature type="binding site" evidence="7">
    <location>
        <position position="41"/>
    </location>
    <ligand>
        <name>substrate</name>
    </ligand>
</feature>
<comment type="pathway">
    <text evidence="1 5">Glycan metabolism; L-arabinan degradation.</text>
</comment>
<evidence type="ECO:0000256" key="8">
    <source>
        <dbReference type="PIRSR" id="PIRSR026534-3"/>
    </source>
</evidence>
<reference evidence="10 11" key="1">
    <citation type="submission" date="2009-10" db="EMBL/GenBank/DDBJ databases">
        <authorList>
            <person name="Qin X."/>
            <person name="Bachman B."/>
            <person name="Battles P."/>
            <person name="Bell A."/>
            <person name="Bess C."/>
            <person name="Bickham C."/>
            <person name="Chaboub L."/>
            <person name="Chen D."/>
            <person name="Coyle M."/>
            <person name="Deiros D.R."/>
            <person name="Dinh H."/>
            <person name="Forbes L."/>
            <person name="Fowler G."/>
            <person name="Francisco L."/>
            <person name="Fu Q."/>
            <person name="Gubbala S."/>
            <person name="Hale W."/>
            <person name="Han Y."/>
            <person name="Hemphill L."/>
            <person name="Highlander S.K."/>
            <person name="Hirani K."/>
            <person name="Hogues M."/>
            <person name="Jackson L."/>
            <person name="Jakkamsetti A."/>
            <person name="Javaid M."/>
            <person name="Jiang H."/>
            <person name="Korchina V."/>
            <person name="Kovar C."/>
            <person name="Lara F."/>
            <person name="Lee S."/>
            <person name="Mata R."/>
            <person name="Mathew T."/>
            <person name="Moen C."/>
            <person name="Morales K."/>
            <person name="Munidasa M."/>
            <person name="Nazareth L."/>
            <person name="Ngo R."/>
            <person name="Nguyen L."/>
            <person name="Okwuonu G."/>
            <person name="Ongeri F."/>
            <person name="Patil S."/>
            <person name="Petrosino J."/>
            <person name="Pham C."/>
            <person name="Pham P."/>
            <person name="Pu L.-L."/>
            <person name="Puazo M."/>
            <person name="Raj R."/>
            <person name="Reid J."/>
            <person name="Rouhana J."/>
            <person name="Saada N."/>
            <person name="Shang Y."/>
            <person name="Simmons D."/>
            <person name="Thornton R."/>
            <person name="Warren J."/>
            <person name="Weissenberger G."/>
            <person name="Zhang J."/>
            <person name="Zhang L."/>
            <person name="Zhou C."/>
            <person name="Zhu D."/>
            <person name="Muzny D."/>
            <person name="Worley K."/>
            <person name="Gibbs R."/>
        </authorList>
    </citation>
    <scope>NUCLEOTIDE SEQUENCE [LARGE SCALE GENOMIC DNA]</scope>
    <source>
        <strain evidence="10 11">DSM 17361</strain>
    </source>
</reference>
<organism evidence="10 11">
    <name type="scientific">Hallella bergensis DSM 17361</name>
    <dbReference type="NCBI Taxonomy" id="585502"/>
    <lineage>
        <taxon>Bacteria</taxon>
        <taxon>Pseudomonadati</taxon>
        <taxon>Bacteroidota</taxon>
        <taxon>Bacteroidia</taxon>
        <taxon>Bacteroidales</taxon>
        <taxon>Prevotellaceae</taxon>
        <taxon>Hallella</taxon>
    </lineage>
</organism>
<feature type="binding site" evidence="7">
    <location>
        <position position="119"/>
    </location>
    <ligand>
        <name>substrate</name>
    </ligand>
</feature>
<evidence type="ECO:0000256" key="3">
    <source>
        <dbReference type="ARBA" id="ARBA00022801"/>
    </source>
</evidence>
<keyword evidence="3 5" id="KW-0378">Hydrolase</keyword>
<dbReference type="eggNOG" id="COG3507">
    <property type="taxonomic scope" value="Bacteria"/>
</dbReference>
<evidence type="ECO:0000313" key="10">
    <source>
        <dbReference type="EMBL" id="EFA45021.1"/>
    </source>
</evidence>